<dbReference type="GO" id="GO:0015366">
    <property type="term" value="F:malate:proton symporter activity"/>
    <property type="evidence" value="ECO:0007669"/>
    <property type="project" value="TreeGrafter"/>
</dbReference>
<evidence type="ECO:0000256" key="2">
    <source>
        <dbReference type="ARBA" id="ARBA00022448"/>
    </source>
</evidence>
<dbReference type="Gene3D" id="1.10.3860.10">
    <property type="entry name" value="Sodium:dicarboxylate symporter"/>
    <property type="match status" value="1"/>
</dbReference>
<dbReference type="InterPro" id="IPR001991">
    <property type="entry name" value="Na-dicarboxylate_symporter"/>
</dbReference>
<evidence type="ECO:0000256" key="8">
    <source>
        <dbReference type="ARBA" id="ARBA00023136"/>
    </source>
</evidence>
<feature type="transmembrane region" description="Helical" evidence="9">
    <location>
        <begin position="52"/>
        <end position="71"/>
    </location>
</feature>
<accession>A0A1I4A6F6</accession>
<keyword evidence="5 9" id="KW-0812">Transmembrane</keyword>
<dbReference type="NCBIfam" id="NF002461">
    <property type="entry name" value="PRK01663.1"/>
    <property type="match status" value="1"/>
</dbReference>
<feature type="transmembrane region" description="Helical" evidence="9">
    <location>
        <begin position="121"/>
        <end position="143"/>
    </location>
</feature>
<evidence type="ECO:0000256" key="1">
    <source>
        <dbReference type="ARBA" id="ARBA00004651"/>
    </source>
</evidence>
<keyword evidence="2" id="KW-0813">Transport</keyword>
<keyword evidence="8 9" id="KW-0472">Membrane</keyword>
<evidence type="ECO:0000256" key="9">
    <source>
        <dbReference type="SAM" id="Phobius"/>
    </source>
</evidence>
<dbReference type="PROSITE" id="PS00714">
    <property type="entry name" value="NA_DICARBOXYL_SYMP_2"/>
    <property type="match status" value="1"/>
</dbReference>
<evidence type="ECO:0000313" key="13">
    <source>
        <dbReference type="Proteomes" id="UP000199579"/>
    </source>
</evidence>
<dbReference type="EMBL" id="FOSX01000008">
    <property type="protein sequence ID" value="SFK51697.1"/>
    <property type="molecule type" value="Genomic_DNA"/>
</dbReference>
<dbReference type="PANTHER" id="PTHR42865">
    <property type="entry name" value="PROTON/GLUTAMATE-ASPARTATE SYMPORTER"/>
    <property type="match status" value="1"/>
</dbReference>
<feature type="transmembrane region" description="Helical" evidence="9">
    <location>
        <begin position="185"/>
        <end position="208"/>
    </location>
</feature>
<dbReference type="GO" id="GO:0070778">
    <property type="term" value="P:L-aspartate transmembrane transport"/>
    <property type="evidence" value="ECO:0007669"/>
    <property type="project" value="TreeGrafter"/>
</dbReference>
<dbReference type="PANTHER" id="PTHR42865:SF1">
    <property type="entry name" value="AEROBIC C4-DICARBOXYLATE TRANSPORT PROTEIN"/>
    <property type="match status" value="1"/>
</dbReference>
<evidence type="ECO:0000313" key="10">
    <source>
        <dbReference type="EMBL" id="SFA88156.1"/>
    </source>
</evidence>
<dbReference type="NCBIfam" id="NF009587">
    <property type="entry name" value="PRK13027.1"/>
    <property type="match status" value="1"/>
</dbReference>
<protein>
    <submittedName>
        <fullName evidence="11">Aerobic C4-dicarboxylate transport protein</fullName>
    </submittedName>
</protein>
<feature type="transmembrane region" description="Helical" evidence="9">
    <location>
        <begin position="394"/>
        <end position="419"/>
    </location>
</feature>
<reference evidence="10 12" key="1">
    <citation type="submission" date="2016-10" db="EMBL/GenBank/DDBJ databases">
        <authorList>
            <person name="Varghese N."/>
            <person name="Submissions S."/>
        </authorList>
    </citation>
    <scope>NUCLEOTIDE SEQUENCE [LARGE SCALE GENOMIC DNA]</scope>
    <source>
        <strain evidence="10 12">DSM 282</strain>
    </source>
</reference>
<dbReference type="Proteomes" id="UP000199579">
    <property type="component" value="Unassembled WGS sequence"/>
</dbReference>
<dbReference type="SUPFAM" id="SSF118215">
    <property type="entry name" value="Proton glutamate symport protein"/>
    <property type="match status" value="1"/>
</dbReference>
<organism evidence="11 13">
    <name type="scientific">Azotobacter beijerinckii</name>
    <dbReference type="NCBI Taxonomy" id="170623"/>
    <lineage>
        <taxon>Bacteria</taxon>
        <taxon>Pseudomonadati</taxon>
        <taxon>Pseudomonadota</taxon>
        <taxon>Gammaproteobacteria</taxon>
        <taxon>Pseudomonadales</taxon>
        <taxon>Pseudomonadaceae</taxon>
        <taxon>Azotobacter</taxon>
    </lineage>
</organism>
<keyword evidence="3" id="KW-1003">Cell membrane</keyword>
<evidence type="ECO:0000313" key="12">
    <source>
        <dbReference type="Proteomes" id="UP000198861"/>
    </source>
</evidence>
<dbReference type="AlphaFoldDB" id="A0A1I4A6F6"/>
<dbReference type="Proteomes" id="UP000198861">
    <property type="component" value="Unassembled WGS sequence"/>
</dbReference>
<dbReference type="GO" id="GO:0015141">
    <property type="term" value="F:succinate transmembrane transporter activity"/>
    <property type="evidence" value="ECO:0007669"/>
    <property type="project" value="TreeGrafter"/>
</dbReference>
<dbReference type="GO" id="GO:0005886">
    <property type="term" value="C:plasma membrane"/>
    <property type="evidence" value="ECO:0007669"/>
    <property type="project" value="UniProtKB-SubCell"/>
</dbReference>
<keyword evidence="7 9" id="KW-1133">Transmembrane helix</keyword>
<dbReference type="GO" id="GO:0015138">
    <property type="term" value="F:fumarate transmembrane transporter activity"/>
    <property type="evidence" value="ECO:0007669"/>
    <property type="project" value="TreeGrafter"/>
</dbReference>
<evidence type="ECO:0000256" key="7">
    <source>
        <dbReference type="ARBA" id="ARBA00022989"/>
    </source>
</evidence>
<reference evidence="11 13" key="2">
    <citation type="submission" date="2016-10" db="EMBL/GenBank/DDBJ databases">
        <authorList>
            <person name="de Groot N.N."/>
        </authorList>
    </citation>
    <scope>NUCLEOTIDE SEQUENCE [LARGE SCALE GENOMIC DNA]</scope>
    <source>
        <strain evidence="11 13">DSM 381</strain>
    </source>
</reference>
<evidence type="ECO:0000256" key="6">
    <source>
        <dbReference type="ARBA" id="ARBA00022847"/>
    </source>
</evidence>
<keyword evidence="4" id="KW-0997">Cell inner membrane</keyword>
<keyword evidence="6" id="KW-0769">Symport</keyword>
<proteinExistence type="predicted"/>
<dbReference type="PRINTS" id="PR00173">
    <property type="entry name" value="EDTRNSPORT"/>
</dbReference>
<feature type="transmembrane region" description="Helical" evidence="9">
    <location>
        <begin position="425"/>
        <end position="445"/>
    </location>
</feature>
<feature type="transmembrane region" description="Helical" evidence="9">
    <location>
        <begin position="270"/>
        <end position="297"/>
    </location>
</feature>
<keyword evidence="12" id="KW-1185">Reference proteome</keyword>
<dbReference type="PROSITE" id="PS00713">
    <property type="entry name" value="NA_DICARBOXYL_SYMP_1"/>
    <property type="match status" value="1"/>
</dbReference>
<evidence type="ECO:0000256" key="5">
    <source>
        <dbReference type="ARBA" id="ARBA00022692"/>
    </source>
</evidence>
<dbReference type="FunFam" id="1.10.3860.10:FF:000001">
    <property type="entry name" value="C4-dicarboxylate transport protein"/>
    <property type="match status" value="1"/>
</dbReference>
<feature type="transmembrane region" description="Helical" evidence="9">
    <location>
        <begin position="91"/>
        <end position="109"/>
    </location>
</feature>
<evidence type="ECO:0000256" key="4">
    <source>
        <dbReference type="ARBA" id="ARBA00022519"/>
    </source>
</evidence>
<name>A0A1I4A6F6_9GAMM</name>
<gene>
    <name evidence="10" type="ORF">SAMN04244571_00682</name>
    <name evidence="11" type="ORF">SAMN04244574_00910</name>
</gene>
<dbReference type="InterPro" id="IPR018107">
    <property type="entry name" value="Na-dicarboxylate_symporter_CS"/>
</dbReference>
<dbReference type="EMBL" id="FOKJ01000006">
    <property type="protein sequence ID" value="SFA88156.1"/>
    <property type="molecule type" value="Genomic_DNA"/>
</dbReference>
<evidence type="ECO:0000313" key="11">
    <source>
        <dbReference type="EMBL" id="SFK51697.1"/>
    </source>
</evidence>
<feature type="transmembrane region" description="Helical" evidence="9">
    <location>
        <begin position="228"/>
        <end position="250"/>
    </location>
</feature>
<dbReference type="Pfam" id="PF00375">
    <property type="entry name" value="SDF"/>
    <property type="match status" value="1"/>
</dbReference>
<comment type="subcellular location">
    <subcellularLocation>
        <location evidence="1">Cell membrane</location>
        <topology evidence="1">Multi-pass membrane protein</topology>
    </subcellularLocation>
</comment>
<evidence type="ECO:0000256" key="3">
    <source>
        <dbReference type="ARBA" id="ARBA00022475"/>
    </source>
</evidence>
<dbReference type="InterPro" id="IPR036458">
    <property type="entry name" value="Na:dicarbo_symporter_sf"/>
</dbReference>
<sequence length="459" mass="49080">MYDFFRFLRRPQLCQTSNNKMAVNLMNPIPVSAQADTPVPANVKIKQPFYRAMYFQVLLGIFVGVLVGHFWPDFAADLKPLGDAFIKLIKMIIGPVVFCTVVSGIAGMRDLKKVGRVGGKALLYFEVISTISLLIGLIGGHLFNPGGGFNVDVNTLDASAVTGFAEKAQHLNMADFLMSIIPSTFVQAFAEGNVLCILLVSVLFGCALSAMGEKGKPVYDIIEGLSGVFFRIVHTIAKLSAVGAFGAIAFTVGTYGVESLLPLFKLIGSFYALCVLFVLVVLGAVARLCGFSILRFLAYIKEELLVVLGTSSSEVVLPQIMDKMERLGCSKPVVGLVIPTGYSFNLDGTNIYLTMAVLFIAQALNIELTLSQQLTLVIVAMLTSKGASGVSGAAFVMLTSTLMVVPIVPVAGMVLILGIHRFMGTGLAMTNLVGNGVAALVVSAWEKELDRKKLAQELG</sequence>